<dbReference type="AlphaFoldDB" id="A0A1M6IQI7"/>
<dbReference type="STRING" id="198092.SAMN02745194_02425"/>
<dbReference type="Proteomes" id="UP000184387">
    <property type="component" value="Unassembled WGS sequence"/>
</dbReference>
<evidence type="ECO:0000256" key="2">
    <source>
        <dbReference type="SAM" id="Phobius"/>
    </source>
</evidence>
<evidence type="ECO:0008006" key="5">
    <source>
        <dbReference type="Google" id="ProtNLM"/>
    </source>
</evidence>
<feature type="transmembrane region" description="Helical" evidence="2">
    <location>
        <begin position="417"/>
        <end position="434"/>
    </location>
</feature>
<keyword evidence="2" id="KW-0812">Transmembrane</keyword>
<protein>
    <recommendedName>
        <fullName evidence="5">4-amino-4-deoxy-L-arabinose transferase</fullName>
    </recommendedName>
</protein>
<feature type="transmembrane region" description="Helical" evidence="2">
    <location>
        <begin position="360"/>
        <end position="378"/>
    </location>
</feature>
<name>A0A1M6IQI7_9PROT</name>
<feature type="transmembrane region" description="Helical" evidence="2">
    <location>
        <begin position="79"/>
        <end position="100"/>
    </location>
</feature>
<proteinExistence type="predicted"/>
<keyword evidence="4" id="KW-1185">Reference proteome</keyword>
<evidence type="ECO:0000313" key="4">
    <source>
        <dbReference type="Proteomes" id="UP000184387"/>
    </source>
</evidence>
<dbReference type="EMBL" id="FQZF01000012">
    <property type="protein sequence ID" value="SHJ36704.1"/>
    <property type="molecule type" value="Genomic_DNA"/>
</dbReference>
<feature type="transmembrane region" description="Helical" evidence="2">
    <location>
        <begin position="151"/>
        <end position="169"/>
    </location>
</feature>
<evidence type="ECO:0000313" key="3">
    <source>
        <dbReference type="EMBL" id="SHJ36704.1"/>
    </source>
</evidence>
<feature type="transmembrane region" description="Helical" evidence="2">
    <location>
        <begin position="256"/>
        <end position="275"/>
    </location>
</feature>
<organism evidence="3 4">
    <name type="scientific">Muricoccus roseus</name>
    <dbReference type="NCBI Taxonomy" id="198092"/>
    <lineage>
        <taxon>Bacteria</taxon>
        <taxon>Pseudomonadati</taxon>
        <taxon>Pseudomonadota</taxon>
        <taxon>Alphaproteobacteria</taxon>
        <taxon>Acetobacterales</taxon>
        <taxon>Roseomonadaceae</taxon>
        <taxon>Muricoccus</taxon>
    </lineage>
</organism>
<keyword evidence="2" id="KW-1133">Transmembrane helix</keyword>
<keyword evidence="2" id="KW-0472">Membrane</keyword>
<feature type="region of interest" description="Disordered" evidence="1">
    <location>
        <begin position="31"/>
        <end position="60"/>
    </location>
</feature>
<feature type="transmembrane region" description="Helical" evidence="2">
    <location>
        <begin position="181"/>
        <end position="199"/>
    </location>
</feature>
<evidence type="ECO:0000256" key="1">
    <source>
        <dbReference type="SAM" id="MobiDB-lite"/>
    </source>
</evidence>
<accession>A0A1M6IQI7</accession>
<gene>
    <name evidence="3" type="ORF">SAMN02745194_02425</name>
</gene>
<feature type="transmembrane region" description="Helical" evidence="2">
    <location>
        <begin position="287"/>
        <end position="306"/>
    </location>
</feature>
<reference evidence="3 4" key="1">
    <citation type="submission" date="2016-11" db="EMBL/GenBank/DDBJ databases">
        <authorList>
            <person name="Jaros S."/>
            <person name="Januszkiewicz K."/>
            <person name="Wedrychowicz H."/>
        </authorList>
    </citation>
    <scope>NUCLEOTIDE SEQUENCE [LARGE SCALE GENOMIC DNA]</scope>
    <source>
        <strain evidence="3 4">DSM 14916</strain>
    </source>
</reference>
<feature type="transmembrane region" description="Helical" evidence="2">
    <location>
        <begin position="384"/>
        <end position="405"/>
    </location>
</feature>
<sequence length="591" mass="64752">MVFKPGPGLGWGPRLWPPVEPLAGPRIARTGRATQDATAETPRMNASLPPSPAAEPAGLSAAGRAPLGTLLRPGWRARFWRAAALLPAALFLLTVLSPPLNHDVAAVLNFTERWIAGERLYSQLIDVNPPLIFVLNLIPGYLAEFTPLDGVNALLFCLVALAGLCWWLSLRLRDGMAEGPVETAALAALVPLVLVLPGYDFGQREVLMATVAIPYAVLAARRMLELPTSRGMTFGVTLLAALGFALKPHFLGVPLLVEAAVLLRPLALGGFARGAWRRAAAGLKDPVPWTMAAIWLLYLASIPLFFPDFFGHVVPLVWDYYVDLGGLSAFSTLLTDQMGPATLLLAMVSSLCLMLRFGPLVLALWAAMAGAFLSAWVQHKGWTYHVAPVFMLGGLTAGVMAARWLDGALPAGRARAAAPAIAAAMSAALFLVMVRGGEAPLREINFEDAKGGRLTAWLREHAWNERLLVLTPDIWPIYPALNYAHSQSTLRFMNLWLLQGVNRVCPENGERYRQPWEMSRAEFFVYRTVAEDFAAAPPSAVLVTRHVGIPWCGKEFDFIEYFSRHPLFAEAFRNYRQQGEIEGYKLYIRED</sequence>